<sequence length="103" mass="11664">MLLLLSSLSLFLTLFLSRALSLSHSSSHHHAPANRGRHHHPHSLLLSPPPITTPPGRGFKLKLDRKGDSFTKCHRLSLQENLNENPNFLQPSYCLNEGFHFSY</sequence>
<organism evidence="3 4">
    <name type="scientific">Crotalaria pallida</name>
    <name type="common">Smooth rattlebox</name>
    <name type="synonym">Crotalaria striata</name>
    <dbReference type="NCBI Taxonomy" id="3830"/>
    <lineage>
        <taxon>Eukaryota</taxon>
        <taxon>Viridiplantae</taxon>
        <taxon>Streptophyta</taxon>
        <taxon>Embryophyta</taxon>
        <taxon>Tracheophyta</taxon>
        <taxon>Spermatophyta</taxon>
        <taxon>Magnoliopsida</taxon>
        <taxon>eudicotyledons</taxon>
        <taxon>Gunneridae</taxon>
        <taxon>Pentapetalae</taxon>
        <taxon>rosids</taxon>
        <taxon>fabids</taxon>
        <taxon>Fabales</taxon>
        <taxon>Fabaceae</taxon>
        <taxon>Papilionoideae</taxon>
        <taxon>50 kb inversion clade</taxon>
        <taxon>genistoids sensu lato</taxon>
        <taxon>core genistoids</taxon>
        <taxon>Crotalarieae</taxon>
        <taxon>Crotalaria</taxon>
    </lineage>
</organism>
<reference evidence="3 4" key="1">
    <citation type="submission" date="2024-01" db="EMBL/GenBank/DDBJ databases">
        <title>The genomes of 5 underutilized Papilionoideae crops provide insights into root nodulation and disease resistanc.</title>
        <authorList>
            <person name="Yuan L."/>
        </authorList>
    </citation>
    <scope>NUCLEOTIDE SEQUENCE [LARGE SCALE GENOMIC DNA]</scope>
    <source>
        <strain evidence="3">ZHUSHIDOU_FW_LH</strain>
        <tissue evidence="3">Leaf</tissue>
    </source>
</reference>
<gene>
    <name evidence="3" type="ORF">RIF29_15219</name>
</gene>
<feature type="chain" id="PRO_5042922045" evidence="2">
    <location>
        <begin position="20"/>
        <end position="103"/>
    </location>
</feature>
<proteinExistence type="predicted"/>
<name>A0AAN9FD40_CROPI</name>
<dbReference type="EMBL" id="JAYWIO010000003">
    <property type="protein sequence ID" value="KAK7274142.1"/>
    <property type="molecule type" value="Genomic_DNA"/>
</dbReference>
<evidence type="ECO:0000256" key="1">
    <source>
        <dbReference type="SAM" id="MobiDB-lite"/>
    </source>
</evidence>
<protein>
    <submittedName>
        <fullName evidence="3">Uncharacterized protein</fullName>
    </submittedName>
</protein>
<feature type="region of interest" description="Disordered" evidence="1">
    <location>
        <begin position="26"/>
        <end position="49"/>
    </location>
</feature>
<evidence type="ECO:0000313" key="3">
    <source>
        <dbReference type="EMBL" id="KAK7274142.1"/>
    </source>
</evidence>
<keyword evidence="4" id="KW-1185">Reference proteome</keyword>
<accession>A0AAN9FD40</accession>
<dbReference type="Proteomes" id="UP001372338">
    <property type="component" value="Unassembled WGS sequence"/>
</dbReference>
<feature type="compositionally biased region" description="Basic residues" evidence="1">
    <location>
        <begin position="26"/>
        <end position="42"/>
    </location>
</feature>
<evidence type="ECO:0000313" key="4">
    <source>
        <dbReference type="Proteomes" id="UP001372338"/>
    </source>
</evidence>
<evidence type="ECO:0000256" key="2">
    <source>
        <dbReference type="SAM" id="SignalP"/>
    </source>
</evidence>
<keyword evidence="2" id="KW-0732">Signal</keyword>
<comment type="caution">
    <text evidence="3">The sequence shown here is derived from an EMBL/GenBank/DDBJ whole genome shotgun (WGS) entry which is preliminary data.</text>
</comment>
<dbReference type="AlphaFoldDB" id="A0AAN9FD40"/>
<feature type="signal peptide" evidence="2">
    <location>
        <begin position="1"/>
        <end position="19"/>
    </location>
</feature>